<evidence type="ECO:0000313" key="2">
    <source>
        <dbReference type="Proteomes" id="UP000714275"/>
    </source>
</evidence>
<dbReference type="AlphaFoldDB" id="A0A9P6ZK20"/>
<reference evidence="1" key="1">
    <citation type="journal article" date="2020" name="New Phytol.">
        <title>Comparative genomics reveals dynamic genome evolution in host specialist ectomycorrhizal fungi.</title>
        <authorList>
            <person name="Lofgren L.A."/>
            <person name="Nguyen N.H."/>
            <person name="Vilgalys R."/>
            <person name="Ruytinx J."/>
            <person name="Liao H.L."/>
            <person name="Branco S."/>
            <person name="Kuo A."/>
            <person name="LaButti K."/>
            <person name="Lipzen A."/>
            <person name="Andreopoulos W."/>
            <person name="Pangilinan J."/>
            <person name="Riley R."/>
            <person name="Hundley H."/>
            <person name="Na H."/>
            <person name="Barry K."/>
            <person name="Grigoriev I.V."/>
            <person name="Stajich J.E."/>
            <person name="Kennedy P.G."/>
        </authorList>
    </citation>
    <scope>NUCLEOTIDE SEQUENCE</scope>
    <source>
        <strain evidence="1">DOB743</strain>
    </source>
</reference>
<proteinExistence type="predicted"/>
<protein>
    <submittedName>
        <fullName evidence="1">Uncharacterized protein</fullName>
    </submittedName>
</protein>
<comment type="caution">
    <text evidence="1">The sequence shown here is derived from an EMBL/GenBank/DDBJ whole genome shotgun (WGS) entry which is preliminary data.</text>
</comment>
<gene>
    <name evidence="1" type="ORF">EV702DRAFT_1202811</name>
</gene>
<organism evidence="1 2">
    <name type="scientific">Suillus placidus</name>
    <dbReference type="NCBI Taxonomy" id="48579"/>
    <lineage>
        <taxon>Eukaryota</taxon>
        <taxon>Fungi</taxon>
        <taxon>Dikarya</taxon>
        <taxon>Basidiomycota</taxon>
        <taxon>Agaricomycotina</taxon>
        <taxon>Agaricomycetes</taxon>
        <taxon>Agaricomycetidae</taxon>
        <taxon>Boletales</taxon>
        <taxon>Suillineae</taxon>
        <taxon>Suillaceae</taxon>
        <taxon>Suillus</taxon>
    </lineage>
</organism>
<evidence type="ECO:0000313" key="1">
    <source>
        <dbReference type="EMBL" id="KAG1769532.1"/>
    </source>
</evidence>
<sequence length="84" mass="9219">MRRHGRRRRNCSASDAQLFGVSISGLAMFMTPSGGRSARAPGLESRSYQTFLAPETFLPAPSTFNLRGVPHLRGTARPAAHRHE</sequence>
<name>A0A9P6ZK20_9AGAM</name>
<keyword evidence="2" id="KW-1185">Reference proteome</keyword>
<dbReference type="Proteomes" id="UP000714275">
    <property type="component" value="Unassembled WGS sequence"/>
</dbReference>
<dbReference type="EMBL" id="JABBWD010000071">
    <property type="protein sequence ID" value="KAG1769532.1"/>
    <property type="molecule type" value="Genomic_DNA"/>
</dbReference>
<accession>A0A9P6ZK20</accession>